<accession>A0A7R9III7</accession>
<dbReference type="GO" id="GO:0006660">
    <property type="term" value="P:phosphatidylserine catabolic process"/>
    <property type="evidence" value="ECO:0007669"/>
    <property type="project" value="TreeGrafter"/>
</dbReference>
<dbReference type="GO" id="GO:0052651">
    <property type="term" value="P:monoacylglycerol catabolic process"/>
    <property type="evidence" value="ECO:0007669"/>
    <property type="project" value="TreeGrafter"/>
</dbReference>
<sequence>MSCVRGILVLFTIGSVPIILWLSGIILLGSLKTTIFALVVIFGVVPIIFRYTYPIQRSLIFLNFVNYPALTQFQTPQKYGLKGTRNFHITTDESIRLGIWHVLPSKFHNSSEIEEEGFFLTALGSGDPVVVYMHGNSGSRASTHRIELYQLLSNLGYHVIAFDYRSYGDSTNESPSEQGVVSDSLFVLSWTVERVKGAPLFVWGHSLGTSVSSHSLDILSQKGLHPTGLILEAPFNNMRDEIREHPLARVFRFLPWFDFCFADSVGENNLLFETDKHLRNIRSRVLILHAEDDKIIPFKLAKKLYESTVQGRSPHFGKVKFVKFEGKWGHGHKWICRSPDLPNVIRYLFILYTLT</sequence>
<keyword evidence="1" id="KW-0812">Transmembrane</keyword>
<dbReference type="SUPFAM" id="SSF53474">
    <property type="entry name" value="alpha/beta-Hydrolases"/>
    <property type="match status" value="1"/>
</dbReference>
<dbReference type="PANTHER" id="PTHR12277">
    <property type="entry name" value="ALPHA/BETA HYDROLASE DOMAIN-CONTAINING PROTEIN"/>
    <property type="match status" value="1"/>
</dbReference>
<feature type="transmembrane region" description="Helical" evidence="1">
    <location>
        <begin position="34"/>
        <end position="53"/>
    </location>
</feature>
<protein>
    <recommendedName>
        <fullName evidence="2">Serine aminopeptidase S33 domain-containing protein</fullName>
    </recommendedName>
</protein>
<proteinExistence type="predicted"/>
<dbReference type="Gene3D" id="3.40.50.1820">
    <property type="entry name" value="alpha/beta hydrolase"/>
    <property type="match status" value="1"/>
</dbReference>
<dbReference type="GO" id="GO:0004622">
    <property type="term" value="F:phosphatidylcholine lysophospholipase activity"/>
    <property type="evidence" value="ECO:0007669"/>
    <property type="project" value="TreeGrafter"/>
</dbReference>
<feature type="domain" description="Serine aminopeptidase S33" evidence="2">
    <location>
        <begin position="128"/>
        <end position="250"/>
    </location>
</feature>
<dbReference type="InterPro" id="IPR022742">
    <property type="entry name" value="Hydrolase_4"/>
</dbReference>
<dbReference type="EMBL" id="OE002606">
    <property type="protein sequence ID" value="CAD7459018.1"/>
    <property type="molecule type" value="Genomic_DNA"/>
</dbReference>
<organism evidence="3">
    <name type="scientific">Timema tahoe</name>
    <dbReference type="NCBI Taxonomy" id="61484"/>
    <lineage>
        <taxon>Eukaryota</taxon>
        <taxon>Metazoa</taxon>
        <taxon>Ecdysozoa</taxon>
        <taxon>Arthropoda</taxon>
        <taxon>Hexapoda</taxon>
        <taxon>Insecta</taxon>
        <taxon>Pterygota</taxon>
        <taxon>Neoptera</taxon>
        <taxon>Polyneoptera</taxon>
        <taxon>Phasmatodea</taxon>
        <taxon>Timematodea</taxon>
        <taxon>Timematoidea</taxon>
        <taxon>Timematidae</taxon>
        <taxon>Timema</taxon>
    </lineage>
</organism>
<feature type="transmembrane region" description="Helical" evidence="1">
    <location>
        <begin position="7"/>
        <end position="28"/>
    </location>
</feature>
<evidence type="ECO:0000256" key="1">
    <source>
        <dbReference type="SAM" id="Phobius"/>
    </source>
</evidence>
<dbReference type="GO" id="GO:0047372">
    <property type="term" value="F:monoacylglycerol lipase activity"/>
    <property type="evidence" value="ECO:0007669"/>
    <property type="project" value="TreeGrafter"/>
</dbReference>
<evidence type="ECO:0000259" key="2">
    <source>
        <dbReference type="Pfam" id="PF12146"/>
    </source>
</evidence>
<evidence type="ECO:0000313" key="3">
    <source>
        <dbReference type="EMBL" id="CAD7459018.1"/>
    </source>
</evidence>
<keyword evidence="1" id="KW-1133">Transmembrane helix</keyword>
<reference evidence="3" key="1">
    <citation type="submission" date="2020-11" db="EMBL/GenBank/DDBJ databases">
        <authorList>
            <person name="Tran Van P."/>
        </authorList>
    </citation>
    <scope>NUCLEOTIDE SEQUENCE</scope>
</reference>
<dbReference type="Pfam" id="PF12146">
    <property type="entry name" value="Hydrolase_4"/>
    <property type="match status" value="1"/>
</dbReference>
<gene>
    <name evidence="3" type="ORF">TTEB3V08_LOCUS6987</name>
</gene>
<name>A0A7R9III7_9NEOP</name>
<keyword evidence="1" id="KW-0472">Membrane</keyword>
<dbReference type="InterPro" id="IPR029058">
    <property type="entry name" value="AB_hydrolase_fold"/>
</dbReference>
<dbReference type="GO" id="GO:0005789">
    <property type="term" value="C:endoplasmic reticulum membrane"/>
    <property type="evidence" value="ECO:0007669"/>
    <property type="project" value="TreeGrafter"/>
</dbReference>
<dbReference type="AlphaFoldDB" id="A0A7R9III7"/>
<dbReference type="PANTHER" id="PTHR12277:SF194">
    <property type="entry name" value="FI04476P"/>
    <property type="match status" value="1"/>
</dbReference>